<evidence type="ECO:0000313" key="3">
    <source>
        <dbReference type="Proteomes" id="UP000092993"/>
    </source>
</evidence>
<name>A0A1C7LNT8_GRIFR</name>
<evidence type="ECO:0000256" key="1">
    <source>
        <dbReference type="SAM" id="MobiDB-lite"/>
    </source>
</evidence>
<proteinExistence type="predicted"/>
<dbReference type="Proteomes" id="UP000092993">
    <property type="component" value="Unassembled WGS sequence"/>
</dbReference>
<feature type="compositionally biased region" description="Acidic residues" evidence="1">
    <location>
        <begin position="102"/>
        <end position="114"/>
    </location>
</feature>
<organism evidence="2 3">
    <name type="scientific">Grifola frondosa</name>
    <name type="common">Maitake</name>
    <name type="synonym">Polyporus frondosus</name>
    <dbReference type="NCBI Taxonomy" id="5627"/>
    <lineage>
        <taxon>Eukaryota</taxon>
        <taxon>Fungi</taxon>
        <taxon>Dikarya</taxon>
        <taxon>Basidiomycota</taxon>
        <taxon>Agaricomycotina</taxon>
        <taxon>Agaricomycetes</taxon>
        <taxon>Polyporales</taxon>
        <taxon>Grifolaceae</taxon>
        <taxon>Grifola</taxon>
    </lineage>
</organism>
<reference evidence="2 3" key="1">
    <citation type="submission" date="2016-03" db="EMBL/GenBank/DDBJ databases">
        <title>Whole genome sequencing of Grifola frondosa 9006-11.</title>
        <authorList>
            <person name="Min B."/>
            <person name="Park H."/>
            <person name="Kim J.-G."/>
            <person name="Cho H."/>
            <person name="Oh Y.-L."/>
            <person name="Kong W.-S."/>
            <person name="Choi I.-G."/>
        </authorList>
    </citation>
    <scope>NUCLEOTIDE SEQUENCE [LARGE SCALE GENOMIC DNA]</scope>
    <source>
        <strain evidence="2 3">9006-11</strain>
    </source>
</reference>
<feature type="compositionally biased region" description="Low complexity" evidence="1">
    <location>
        <begin position="80"/>
        <end position="97"/>
    </location>
</feature>
<keyword evidence="3" id="KW-1185">Reference proteome</keyword>
<protein>
    <submittedName>
        <fullName evidence="2">Uncharacterized protein</fullName>
    </submittedName>
</protein>
<dbReference type="EMBL" id="LUGG01000032">
    <property type="protein sequence ID" value="OBZ66218.1"/>
    <property type="molecule type" value="Genomic_DNA"/>
</dbReference>
<evidence type="ECO:0000313" key="2">
    <source>
        <dbReference type="EMBL" id="OBZ66218.1"/>
    </source>
</evidence>
<dbReference type="AlphaFoldDB" id="A0A1C7LNT8"/>
<gene>
    <name evidence="2" type="ORF">A0H81_13844</name>
</gene>
<sequence>MAAPPVPMVVEPVPTPAIVGTVPVVAAGPVSSDAPVAAAPSNAPVAATKERRDAIERIKLKFKKRSNAPVADAGPSRANSGSSDKPPSKPSKSGKASGADKDDVEMEDSELVDL</sequence>
<comment type="caution">
    <text evidence="2">The sequence shown here is derived from an EMBL/GenBank/DDBJ whole genome shotgun (WGS) entry which is preliminary data.</text>
</comment>
<accession>A0A1C7LNT8</accession>
<feature type="region of interest" description="Disordered" evidence="1">
    <location>
        <begin position="59"/>
        <end position="114"/>
    </location>
</feature>